<evidence type="ECO:0008006" key="4">
    <source>
        <dbReference type="Google" id="ProtNLM"/>
    </source>
</evidence>
<dbReference type="OrthoDB" id="5450709at2"/>
<reference evidence="3" key="1">
    <citation type="submission" date="2010-04" db="EMBL/GenBank/DDBJ databases">
        <title>Complete genome sequence of Nitrosococcus halophilus Nc4, a salt-adapted, aerobic obligate ammonia-oxidizing sulfur purple bacterium.</title>
        <authorList>
            <consortium name="US DOE Joint Genome Institute"/>
            <person name="Campbell M.A."/>
            <person name="Malfatti S.A."/>
            <person name="Chain P.S.G."/>
            <person name="Heidelberg J.F."/>
            <person name="Ward B.B."/>
            <person name="Klotz M.G."/>
        </authorList>
    </citation>
    <scope>NUCLEOTIDE SEQUENCE [LARGE SCALE GENOMIC DNA]</scope>
    <source>
        <strain evidence="3">Nc4</strain>
    </source>
</reference>
<feature type="signal peptide" evidence="1">
    <location>
        <begin position="1"/>
        <end position="25"/>
    </location>
</feature>
<dbReference type="eggNOG" id="COG4313">
    <property type="taxonomic scope" value="Bacteria"/>
</dbReference>
<protein>
    <recommendedName>
        <fullName evidence="4">Transporter</fullName>
    </recommendedName>
</protein>
<organism evidence="2 3">
    <name type="scientific">Nitrosococcus halophilus (strain Nc4)</name>
    <dbReference type="NCBI Taxonomy" id="472759"/>
    <lineage>
        <taxon>Bacteria</taxon>
        <taxon>Pseudomonadati</taxon>
        <taxon>Pseudomonadota</taxon>
        <taxon>Gammaproteobacteria</taxon>
        <taxon>Chromatiales</taxon>
        <taxon>Chromatiaceae</taxon>
        <taxon>Nitrosococcus</taxon>
    </lineage>
</organism>
<feature type="chain" id="PRO_5003070281" description="Transporter" evidence="1">
    <location>
        <begin position="26"/>
        <end position="301"/>
    </location>
</feature>
<name>D5C2D3_NITHN</name>
<dbReference type="KEGG" id="nhl:Nhal_1662"/>
<dbReference type="HOGENOM" id="CLU_930220_0_0_6"/>
<dbReference type="Pfam" id="PF13557">
    <property type="entry name" value="Phenol_MetA_deg"/>
    <property type="match status" value="1"/>
</dbReference>
<keyword evidence="1" id="KW-0732">Signal</keyword>
<dbReference type="AlphaFoldDB" id="D5C2D3"/>
<sequence>MDKAKLSLFSAALGGLSSLVPPVAAAPTTFNTALPVSQGEVLLRAQTQFLRASEDPGPLDRELEVLVFPLVGVYGLTPRLALFGIFPLLDKELEVNTPLGRQTREVSGLGDSTFLARYIVYWWDAPGETFRIAPFVGLEAPIGEDDERDALGRLPQPLQLGSGSWDPLAGGVLTWQTLEWEFDASVSYQANTEANEFEFGDVARLDMLYQRRVGSFHWQGGVPHFLYAGLESNLIWQDRSQIVGRNDPNSGGLTWFLAPGLQYITRRFVVEMAVQIPVVQDLNGQALETDFNVILSFRMNF</sequence>
<dbReference type="EMBL" id="CP001798">
    <property type="protein sequence ID" value="ADE14792.1"/>
    <property type="molecule type" value="Genomic_DNA"/>
</dbReference>
<evidence type="ECO:0000313" key="3">
    <source>
        <dbReference type="Proteomes" id="UP000001844"/>
    </source>
</evidence>
<evidence type="ECO:0000256" key="1">
    <source>
        <dbReference type="SAM" id="SignalP"/>
    </source>
</evidence>
<dbReference type="STRING" id="472759.Nhal_1662"/>
<dbReference type="Proteomes" id="UP000001844">
    <property type="component" value="Chromosome"/>
</dbReference>
<accession>D5C2D3</accession>
<dbReference type="InterPro" id="IPR025737">
    <property type="entry name" value="FApF"/>
</dbReference>
<keyword evidence="3" id="KW-1185">Reference proteome</keyword>
<proteinExistence type="predicted"/>
<gene>
    <name evidence="2" type="ordered locus">Nhal_1662</name>
</gene>
<evidence type="ECO:0000313" key="2">
    <source>
        <dbReference type="EMBL" id="ADE14792.1"/>
    </source>
</evidence>
<dbReference type="RefSeq" id="WP_013032679.1">
    <property type="nucleotide sequence ID" value="NC_013960.1"/>
</dbReference>